<gene>
    <name evidence="2" type="ORF">RM573_03160</name>
</gene>
<evidence type="ECO:0000313" key="2">
    <source>
        <dbReference type="EMBL" id="MDT0602584.1"/>
    </source>
</evidence>
<comment type="caution">
    <text evidence="2">The sequence shown here is derived from an EMBL/GenBank/DDBJ whole genome shotgun (WGS) entry which is preliminary data.</text>
</comment>
<proteinExistence type="predicted"/>
<dbReference type="Proteomes" id="UP001266357">
    <property type="component" value="Unassembled WGS sequence"/>
</dbReference>
<protein>
    <submittedName>
        <fullName evidence="2">Uncharacterized protein</fullName>
    </submittedName>
</protein>
<feature type="signal peptide" evidence="1">
    <location>
        <begin position="1"/>
        <end position="23"/>
    </location>
</feature>
<keyword evidence="1" id="KW-0732">Signal</keyword>
<keyword evidence="3" id="KW-1185">Reference proteome</keyword>
<accession>A0ABU2ZXE9</accession>
<dbReference type="EMBL" id="JAVRIF010000001">
    <property type="protein sequence ID" value="MDT0602584.1"/>
    <property type="molecule type" value="Genomic_DNA"/>
</dbReference>
<evidence type="ECO:0000313" key="3">
    <source>
        <dbReference type="Proteomes" id="UP001266357"/>
    </source>
</evidence>
<organism evidence="2 3">
    <name type="scientific">Thalassotalea castellviae</name>
    <dbReference type="NCBI Taxonomy" id="3075612"/>
    <lineage>
        <taxon>Bacteria</taxon>
        <taxon>Pseudomonadati</taxon>
        <taxon>Pseudomonadota</taxon>
        <taxon>Gammaproteobacteria</taxon>
        <taxon>Alteromonadales</taxon>
        <taxon>Colwelliaceae</taxon>
        <taxon>Thalassotalea</taxon>
    </lineage>
</organism>
<reference evidence="2 3" key="1">
    <citation type="submission" date="2023-09" db="EMBL/GenBank/DDBJ databases">
        <authorList>
            <person name="Rey-Velasco X."/>
        </authorList>
    </citation>
    <scope>NUCLEOTIDE SEQUENCE [LARGE SCALE GENOMIC DNA]</scope>
    <source>
        <strain evidence="2 3">W431</strain>
    </source>
</reference>
<dbReference type="RefSeq" id="WP_311577091.1">
    <property type="nucleotide sequence ID" value="NZ_JAVRIF010000001.1"/>
</dbReference>
<feature type="chain" id="PRO_5047533616" evidence="1">
    <location>
        <begin position="24"/>
        <end position="138"/>
    </location>
</feature>
<sequence length="138" mass="15876">MWHLFFKCLFLTFGLLSSNALLAVPLIDSSPSSSSFEVLTDRSKSTLTELSLNKLSKQNSRLAISFKNLIFEPRSIVNSNFTYHDLTDIPQSVTQKRLNLLTEIHLTFQFQIMKEIEFAFLSLHVLINRLHQTPFNSI</sequence>
<evidence type="ECO:0000256" key="1">
    <source>
        <dbReference type="SAM" id="SignalP"/>
    </source>
</evidence>
<name>A0ABU2ZXE9_9GAMM</name>